<name>A0A7R9NY31_9NEOP</name>
<dbReference type="EMBL" id="OE003705">
    <property type="protein sequence ID" value="CAD7460445.1"/>
    <property type="molecule type" value="Genomic_DNA"/>
</dbReference>
<sequence length="381" mass="41226">MLTDVTPVGRTAGQLYTGQTGIFEREPGLVESSHLVDVGDTSHRVDVGDTSHRVDVGDTSHRVDVGDTSHLVDVGDTSHLVDVGDTSHRVDVGDTSHRVDVGDTSHRVDVGDTSHRVGMTMTETIGNSCKTSLLSESSVETSLYRVYRKCEATRSKYDLRPDNSTSTADSQPGQMYLAAHGLRVCEACLGPHLPLKRSKQFTIKSSSVDQLGFPVIGNPVYCECDTSDHVTTEAGMVGVSYLRPGADYRSGRKHGCLLGGVTLTYQTRLKSVQRRLYSEEMYSTFARGERVENQLGKNLNTLRDSNVDLPVIVNLVYYKSSALDQVVTEVGKDSQGKSVAMVGQSSDGVPAGQQAISGDEPLESKSRLPPDPLYSTLPSQT</sequence>
<accession>A0A7R9NY31</accession>
<gene>
    <name evidence="2" type="ORF">TTEB3V08_LOCUS8375</name>
</gene>
<proteinExistence type="predicted"/>
<organism evidence="2">
    <name type="scientific">Timema tahoe</name>
    <dbReference type="NCBI Taxonomy" id="61484"/>
    <lineage>
        <taxon>Eukaryota</taxon>
        <taxon>Metazoa</taxon>
        <taxon>Ecdysozoa</taxon>
        <taxon>Arthropoda</taxon>
        <taxon>Hexapoda</taxon>
        <taxon>Insecta</taxon>
        <taxon>Pterygota</taxon>
        <taxon>Neoptera</taxon>
        <taxon>Polyneoptera</taxon>
        <taxon>Phasmatodea</taxon>
        <taxon>Timematodea</taxon>
        <taxon>Timematoidea</taxon>
        <taxon>Timematidae</taxon>
        <taxon>Timema</taxon>
    </lineage>
</organism>
<reference evidence="2" key="1">
    <citation type="submission" date="2020-11" db="EMBL/GenBank/DDBJ databases">
        <authorList>
            <person name="Tran Van P."/>
        </authorList>
    </citation>
    <scope>NUCLEOTIDE SEQUENCE</scope>
</reference>
<dbReference type="AlphaFoldDB" id="A0A7R9NY31"/>
<feature type="region of interest" description="Disordered" evidence="1">
    <location>
        <begin position="335"/>
        <end position="381"/>
    </location>
</feature>
<evidence type="ECO:0000256" key="1">
    <source>
        <dbReference type="SAM" id="MobiDB-lite"/>
    </source>
</evidence>
<evidence type="ECO:0000313" key="2">
    <source>
        <dbReference type="EMBL" id="CAD7460445.1"/>
    </source>
</evidence>
<protein>
    <submittedName>
        <fullName evidence="2">Uncharacterized protein</fullName>
    </submittedName>
</protein>